<dbReference type="SUPFAM" id="SSF57701">
    <property type="entry name" value="Zn2/Cys6 DNA-binding domain"/>
    <property type="match status" value="1"/>
</dbReference>
<evidence type="ECO:0000256" key="8">
    <source>
        <dbReference type="SAM" id="MobiDB-lite"/>
    </source>
</evidence>
<reference evidence="10 11" key="1">
    <citation type="submission" date="2016-10" db="EMBL/GenBank/DDBJ databases">
        <title>Proteomics and genomics reveal pathogen-plant mechanisms compatible with a hemibiotrophic lifestyle of Diplodia corticola.</title>
        <authorList>
            <person name="Fernandes I."/>
            <person name="De Jonge R."/>
            <person name="Van De Peer Y."/>
            <person name="Devreese B."/>
            <person name="Alves A."/>
            <person name="Esteves A.C."/>
        </authorList>
    </citation>
    <scope>NUCLEOTIDE SEQUENCE [LARGE SCALE GENOMIC DNA]</scope>
    <source>
        <strain evidence="10 11">CBS 112549</strain>
    </source>
</reference>
<keyword evidence="3" id="KW-0862">Zinc</keyword>
<protein>
    <submittedName>
        <fullName evidence="10">Fungal specific transcription factor domain-containing protein</fullName>
    </submittedName>
</protein>
<sequence>MLPSIRPKQGPVDGVQAPPHPAANRRRQSAQAKRKTVVAVACQPCQRRKHKCDGERPTCTPCLARNRSDCAYDAEGDQRRTSALKGRIETLSRQVDDLKDIVTAIAVDPAPQRACETARQLAADGFLNTAQAAHALRAQLRTSFPRRPKTPPPQAEHKHGLFASDPPSSSLPFTTTPETADWHSQAPWLLERRIDLHLYQPDYGDIPIDVSASPSHVQECVWRAE</sequence>
<dbReference type="GO" id="GO:0003677">
    <property type="term" value="F:DNA binding"/>
    <property type="evidence" value="ECO:0007669"/>
    <property type="project" value="UniProtKB-KW"/>
</dbReference>
<dbReference type="STRING" id="236234.A0A1J9R778"/>
<evidence type="ECO:0000256" key="5">
    <source>
        <dbReference type="ARBA" id="ARBA00023125"/>
    </source>
</evidence>
<evidence type="ECO:0000256" key="6">
    <source>
        <dbReference type="ARBA" id="ARBA00023163"/>
    </source>
</evidence>
<evidence type="ECO:0000256" key="7">
    <source>
        <dbReference type="ARBA" id="ARBA00023242"/>
    </source>
</evidence>
<evidence type="ECO:0000256" key="1">
    <source>
        <dbReference type="ARBA" id="ARBA00004123"/>
    </source>
</evidence>
<dbReference type="InterPro" id="IPR001138">
    <property type="entry name" value="Zn2Cys6_DnaBD"/>
</dbReference>
<dbReference type="AlphaFoldDB" id="A0A1J9R778"/>
<keyword evidence="7" id="KW-0539">Nucleus</keyword>
<feature type="domain" description="Zn(2)-C6 fungal-type" evidence="9">
    <location>
        <begin position="41"/>
        <end position="72"/>
    </location>
</feature>
<dbReference type="RefSeq" id="XP_020133513.1">
    <property type="nucleotide sequence ID" value="XM_020278586.1"/>
</dbReference>
<evidence type="ECO:0000313" key="10">
    <source>
        <dbReference type="EMBL" id="OJD37374.1"/>
    </source>
</evidence>
<feature type="compositionally biased region" description="Basic residues" evidence="8">
    <location>
        <begin position="23"/>
        <end position="35"/>
    </location>
</feature>
<dbReference type="InterPro" id="IPR051615">
    <property type="entry name" value="Transcr_Regulatory_Elem"/>
</dbReference>
<dbReference type="CDD" id="cd00067">
    <property type="entry name" value="GAL4"/>
    <property type="match status" value="1"/>
</dbReference>
<dbReference type="EMBL" id="MNUE01000007">
    <property type="protein sequence ID" value="OJD37374.1"/>
    <property type="molecule type" value="Genomic_DNA"/>
</dbReference>
<feature type="compositionally biased region" description="Low complexity" evidence="8">
    <location>
        <begin position="164"/>
        <end position="178"/>
    </location>
</feature>
<dbReference type="GeneID" id="31018847"/>
<proteinExistence type="predicted"/>
<dbReference type="PANTHER" id="PTHR31313">
    <property type="entry name" value="TY1 ENHANCER ACTIVATOR"/>
    <property type="match status" value="1"/>
</dbReference>
<feature type="region of interest" description="Disordered" evidence="8">
    <location>
        <begin position="144"/>
        <end position="178"/>
    </location>
</feature>
<keyword evidence="5" id="KW-0238">DNA-binding</keyword>
<dbReference type="Gene3D" id="4.10.240.10">
    <property type="entry name" value="Zn(2)-C6 fungal-type DNA-binding domain"/>
    <property type="match status" value="1"/>
</dbReference>
<dbReference type="PROSITE" id="PS50048">
    <property type="entry name" value="ZN2_CY6_FUNGAL_2"/>
    <property type="match status" value="1"/>
</dbReference>
<dbReference type="Proteomes" id="UP000183809">
    <property type="component" value="Unassembled WGS sequence"/>
</dbReference>
<dbReference type="GO" id="GO:0008270">
    <property type="term" value="F:zinc ion binding"/>
    <property type="evidence" value="ECO:0007669"/>
    <property type="project" value="InterPro"/>
</dbReference>
<comment type="subcellular location">
    <subcellularLocation>
        <location evidence="1">Nucleus</location>
    </subcellularLocation>
</comment>
<evidence type="ECO:0000256" key="4">
    <source>
        <dbReference type="ARBA" id="ARBA00023015"/>
    </source>
</evidence>
<accession>A0A1J9R778</accession>
<keyword evidence="11" id="KW-1185">Reference proteome</keyword>
<dbReference type="GO" id="GO:0000981">
    <property type="term" value="F:DNA-binding transcription factor activity, RNA polymerase II-specific"/>
    <property type="evidence" value="ECO:0007669"/>
    <property type="project" value="InterPro"/>
</dbReference>
<dbReference type="InterPro" id="IPR036864">
    <property type="entry name" value="Zn2-C6_fun-type_DNA-bd_sf"/>
</dbReference>
<gene>
    <name evidence="10" type="ORF">BKCO1_7000140</name>
</gene>
<dbReference type="OrthoDB" id="10261408at2759"/>
<keyword evidence="4" id="KW-0805">Transcription regulation</keyword>
<name>A0A1J9R778_9PEZI</name>
<dbReference type="SMART" id="SM00066">
    <property type="entry name" value="GAL4"/>
    <property type="match status" value="1"/>
</dbReference>
<organism evidence="10 11">
    <name type="scientific">Diplodia corticola</name>
    <dbReference type="NCBI Taxonomy" id="236234"/>
    <lineage>
        <taxon>Eukaryota</taxon>
        <taxon>Fungi</taxon>
        <taxon>Dikarya</taxon>
        <taxon>Ascomycota</taxon>
        <taxon>Pezizomycotina</taxon>
        <taxon>Dothideomycetes</taxon>
        <taxon>Dothideomycetes incertae sedis</taxon>
        <taxon>Botryosphaeriales</taxon>
        <taxon>Botryosphaeriaceae</taxon>
        <taxon>Diplodia</taxon>
    </lineage>
</organism>
<keyword evidence="6" id="KW-0804">Transcription</keyword>
<evidence type="ECO:0000259" key="9">
    <source>
        <dbReference type="PROSITE" id="PS50048"/>
    </source>
</evidence>
<dbReference type="GO" id="GO:0005634">
    <property type="term" value="C:nucleus"/>
    <property type="evidence" value="ECO:0007669"/>
    <property type="project" value="UniProtKB-SubCell"/>
</dbReference>
<comment type="caution">
    <text evidence="10">The sequence shown here is derived from an EMBL/GenBank/DDBJ whole genome shotgun (WGS) entry which is preliminary data.</text>
</comment>
<dbReference type="PANTHER" id="PTHR31313:SF81">
    <property type="entry name" value="TY1 ENHANCER ACTIVATOR"/>
    <property type="match status" value="1"/>
</dbReference>
<evidence type="ECO:0000313" key="11">
    <source>
        <dbReference type="Proteomes" id="UP000183809"/>
    </source>
</evidence>
<feature type="region of interest" description="Disordered" evidence="8">
    <location>
        <begin position="1"/>
        <end position="35"/>
    </location>
</feature>
<dbReference type="Pfam" id="PF00172">
    <property type="entry name" value="Zn_clus"/>
    <property type="match status" value="1"/>
</dbReference>
<keyword evidence="2" id="KW-0479">Metal-binding</keyword>
<evidence type="ECO:0000256" key="3">
    <source>
        <dbReference type="ARBA" id="ARBA00022833"/>
    </source>
</evidence>
<evidence type="ECO:0000256" key="2">
    <source>
        <dbReference type="ARBA" id="ARBA00022723"/>
    </source>
</evidence>